<accession>A0ABR1BPW7</accession>
<evidence type="ECO:0000313" key="2">
    <source>
        <dbReference type="Proteomes" id="UP001303046"/>
    </source>
</evidence>
<name>A0ABR1BPW7_NECAM</name>
<keyword evidence="2" id="KW-1185">Reference proteome</keyword>
<evidence type="ECO:0000313" key="1">
    <source>
        <dbReference type="EMBL" id="KAK6727816.1"/>
    </source>
</evidence>
<dbReference type="Proteomes" id="UP001303046">
    <property type="component" value="Unassembled WGS sequence"/>
</dbReference>
<gene>
    <name evidence="1" type="primary">Necator_chrI.g1596</name>
    <name evidence="1" type="ORF">RB195_005470</name>
</gene>
<protein>
    <submittedName>
        <fullName evidence="1">Uncharacterized protein</fullName>
    </submittedName>
</protein>
<sequence>MLLKNFLLQKRRGQQYTDAADLRDDTTPRSGWLQSVKRHATVLLRGVVMELFQRICLKHVCDRSLVEQYRSAYASSTKSYAK</sequence>
<dbReference type="EMBL" id="JAVFWL010000001">
    <property type="protein sequence ID" value="KAK6727816.1"/>
    <property type="molecule type" value="Genomic_DNA"/>
</dbReference>
<proteinExistence type="predicted"/>
<organism evidence="1 2">
    <name type="scientific">Necator americanus</name>
    <name type="common">Human hookworm</name>
    <dbReference type="NCBI Taxonomy" id="51031"/>
    <lineage>
        <taxon>Eukaryota</taxon>
        <taxon>Metazoa</taxon>
        <taxon>Ecdysozoa</taxon>
        <taxon>Nematoda</taxon>
        <taxon>Chromadorea</taxon>
        <taxon>Rhabditida</taxon>
        <taxon>Rhabditina</taxon>
        <taxon>Rhabditomorpha</taxon>
        <taxon>Strongyloidea</taxon>
        <taxon>Ancylostomatidae</taxon>
        <taxon>Bunostominae</taxon>
        <taxon>Necator</taxon>
    </lineage>
</organism>
<comment type="caution">
    <text evidence="1">The sequence shown here is derived from an EMBL/GenBank/DDBJ whole genome shotgun (WGS) entry which is preliminary data.</text>
</comment>
<reference evidence="1 2" key="1">
    <citation type="submission" date="2023-08" db="EMBL/GenBank/DDBJ databases">
        <title>A Necator americanus chromosomal reference genome.</title>
        <authorList>
            <person name="Ilik V."/>
            <person name="Petrzelkova K.J."/>
            <person name="Pardy F."/>
            <person name="Fuh T."/>
            <person name="Niatou-Singa F.S."/>
            <person name="Gouil Q."/>
            <person name="Baker L."/>
            <person name="Ritchie M.E."/>
            <person name="Jex A.R."/>
            <person name="Gazzola D."/>
            <person name="Li H."/>
            <person name="Toshio Fujiwara R."/>
            <person name="Zhan B."/>
            <person name="Aroian R.V."/>
            <person name="Pafco B."/>
            <person name="Schwarz E.M."/>
        </authorList>
    </citation>
    <scope>NUCLEOTIDE SEQUENCE [LARGE SCALE GENOMIC DNA]</scope>
    <source>
        <strain evidence="1 2">Aroian</strain>
        <tissue evidence="1">Whole animal</tissue>
    </source>
</reference>